<dbReference type="InterPro" id="IPR005135">
    <property type="entry name" value="Endo/exonuclease/phosphatase"/>
</dbReference>
<feature type="transmembrane region" description="Helical" evidence="1">
    <location>
        <begin position="73"/>
        <end position="94"/>
    </location>
</feature>
<dbReference type="RefSeq" id="WP_115001515.1">
    <property type="nucleotide sequence ID" value="NZ_UFXS01000001.1"/>
</dbReference>
<evidence type="ECO:0000256" key="1">
    <source>
        <dbReference type="SAM" id="Phobius"/>
    </source>
</evidence>
<dbReference type="Pfam" id="PF03372">
    <property type="entry name" value="Exo_endo_phos"/>
    <property type="match status" value="1"/>
</dbReference>
<dbReference type="STRING" id="343874.GCA_000805695_02571"/>
<protein>
    <submittedName>
        <fullName evidence="3">Uncharacterized protein conserved in bacteria</fullName>
    </submittedName>
</protein>
<proteinExistence type="predicted"/>
<feature type="transmembrane region" description="Helical" evidence="1">
    <location>
        <begin position="43"/>
        <end position="67"/>
    </location>
</feature>
<dbReference type="GO" id="GO:0003824">
    <property type="term" value="F:catalytic activity"/>
    <property type="evidence" value="ECO:0007669"/>
    <property type="project" value="InterPro"/>
</dbReference>
<dbReference type="EMBL" id="UFXS01000001">
    <property type="protein sequence ID" value="STD59461.1"/>
    <property type="molecule type" value="Genomic_DNA"/>
</dbReference>
<reference evidence="3 4" key="1">
    <citation type="submission" date="2018-06" db="EMBL/GenBank/DDBJ databases">
        <authorList>
            <consortium name="Pathogen Informatics"/>
            <person name="Doyle S."/>
        </authorList>
    </citation>
    <scope>NUCLEOTIDE SEQUENCE [LARGE SCALE GENOMIC DNA]</scope>
    <source>
        <strain evidence="3 4">NCTC13456</strain>
    </source>
</reference>
<keyword evidence="1" id="KW-0472">Membrane</keyword>
<feature type="transmembrane region" description="Helical" evidence="1">
    <location>
        <begin position="12"/>
        <end position="31"/>
    </location>
</feature>
<organism evidence="3 4">
    <name type="scientific">Empedobacter falsenii</name>
    <dbReference type="NCBI Taxonomy" id="343874"/>
    <lineage>
        <taxon>Bacteria</taxon>
        <taxon>Pseudomonadati</taxon>
        <taxon>Bacteroidota</taxon>
        <taxon>Flavobacteriia</taxon>
        <taxon>Flavobacteriales</taxon>
        <taxon>Weeksellaceae</taxon>
        <taxon>Empedobacter</taxon>
    </lineage>
</organism>
<keyword evidence="1" id="KW-0812">Transmembrane</keyword>
<sequence length="346" mass="40372">MSIISKFKLNYFNRLVLTINIVFLLVAYCVYLNKIFTPTEIPYFNFISIGFPILFAFGAMFLLYWLLFSWRHFLLILVLSAGLFYPMYLSYPIIQFNKVEDKKADLSVLTYNVHGFKEEGTKELLIKNKADIMLLQEAYEGQQKSLKNKEFKNYYSEFYGLLTIYSKYPIIQTKKITPDDNEELNGLAAYADIDLGNDTIRVINVYLEPMYIDKAMVKEIIQSDDSRNAEISSRKVELKLVQGMQKHQKQLEAIIPYITSSRHPVILGTDLNSTPVSYEYEKLKKYLQDSYIKVGKGNATTFHGFKFPIRIDYLFHSKVFKPVEAHVVRKKFSDHYPVAVKYKISE</sequence>
<gene>
    <name evidence="3" type="ORF">NCTC13456_03112</name>
</gene>
<dbReference type="InterPro" id="IPR036691">
    <property type="entry name" value="Endo/exonu/phosph_ase_sf"/>
</dbReference>
<dbReference type="CDD" id="cd09084">
    <property type="entry name" value="EEP-2"/>
    <property type="match status" value="1"/>
</dbReference>
<feature type="domain" description="Endonuclease/exonuclease/phosphatase" evidence="2">
    <location>
        <begin position="109"/>
        <end position="335"/>
    </location>
</feature>
<name>A0A376GGV1_9FLAO</name>
<evidence type="ECO:0000259" key="2">
    <source>
        <dbReference type="Pfam" id="PF03372"/>
    </source>
</evidence>
<dbReference type="SUPFAM" id="SSF56219">
    <property type="entry name" value="DNase I-like"/>
    <property type="match status" value="1"/>
</dbReference>
<evidence type="ECO:0000313" key="3">
    <source>
        <dbReference type="EMBL" id="STD59461.1"/>
    </source>
</evidence>
<dbReference type="AlphaFoldDB" id="A0A376GGV1"/>
<dbReference type="Proteomes" id="UP000254737">
    <property type="component" value="Unassembled WGS sequence"/>
</dbReference>
<accession>A0A376GGV1</accession>
<evidence type="ECO:0000313" key="4">
    <source>
        <dbReference type="Proteomes" id="UP000254737"/>
    </source>
</evidence>
<keyword evidence="1" id="KW-1133">Transmembrane helix</keyword>
<dbReference type="Gene3D" id="3.60.10.10">
    <property type="entry name" value="Endonuclease/exonuclease/phosphatase"/>
    <property type="match status" value="1"/>
</dbReference>